<feature type="transmembrane region" description="Helical" evidence="8">
    <location>
        <begin position="298"/>
        <end position="314"/>
    </location>
</feature>
<evidence type="ECO:0000256" key="2">
    <source>
        <dbReference type="ARBA" id="ARBA00022475"/>
    </source>
</evidence>
<dbReference type="RefSeq" id="WP_169161500.1">
    <property type="nucleotide sequence ID" value="NZ_JABBFW010000011.1"/>
</dbReference>
<feature type="transmembrane region" description="Helical" evidence="8">
    <location>
        <begin position="409"/>
        <end position="429"/>
    </location>
</feature>
<dbReference type="GO" id="GO:0006493">
    <property type="term" value="P:protein O-linked glycosylation"/>
    <property type="evidence" value="ECO:0007669"/>
    <property type="project" value="InterPro"/>
</dbReference>
<feature type="transmembrane region" description="Helical" evidence="8">
    <location>
        <begin position="92"/>
        <end position="109"/>
    </location>
</feature>
<feature type="transmembrane region" description="Helical" evidence="8">
    <location>
        <begin position="209"/>
        <end position="229"/>
    </location>
</feature>
<evidence type="ECO:0000256" key="3">
    <source>
        <dbReference type="ARBA" id="ARBA00022676"/>
    </source>
</evidence>
<evidence type="ECO:0000256" key="8">
    <source>
        <dbReference type="SAM" id="Phobius"/>
    </source>
</evidence>
<keyword evidence="3" id="KW-0328">Glycosyltransferase</keyword>
<dbReference type="InterPro" id="IPR050297">
    <property type="entry name" value="LipidA_mod_glycosyltrf_83"/>
</dbReference>
<gene>
    <name evidence="10" type="ORF">HHL10_16545</name>
</gene>
<keyword evidence="2" id="KW-1003">Cell membrane</keyword>
<dbReference type="EMBL" id="JABBFW010000011">
    <property type="protein sequence ID" value="NML16593.1"/>
    <property type="molecule type" value="Genomic_DNA"/>
</dbReference>
<evidence type="ECO:0000256" key="1">
    <source>
        <dbReference type="ARBA" id="ARBA00004651"/>
    </source>
</evidence>
<feature type="transmembrane region" description="Helical" evidence="8">
    <location>
        <begin position="262"/>
        <end position="278"/>
    </location>
</feature>
<keyword evidence="7 8" id="KW-0472">Membrane</keyword>
<feature type="transmembrane region" description="Helical" evidence="8">
    <location>
        <begin position="115"/>
        <end position="133"/>
    </location>
</feature>
<keyword evidence="6 8" id="KW-1133">Transmembrane helix</keyword>
<dbReference type="Proteomes" id="UP000574067">
    <property type="component" value="Unassembled WGS sequence"/>
</dbReference>
<evidence type="ECO:0000256" key="7">
    <source>
        <dbReference type="ARBA" id="ARBA00023136"/>
    </source>
</evidence>
<sequence>MKAPAPARRDAALCAFLLLLIVASGLARPLLPIDETRYAAVAWEMWARGDFLVPHLNGEPYHHKPPLLFWLIHAGWLLFGVQEWWLRLIPPLFAAGTLALCALLARRLWPDRPAVAGMAPLILLANGLFAYFASALMFDVMLSFFVALGVYGLVRAWQDGGARGFALLALGLGGAFYAKGPVALVHLLPPALLAPWWMREQRPARWGRWYGGTALALLGGAALILAWAIPAGLAGGAEYRNAIFWGQSAGRMVESFAHKAPWWFYAASLPLMLAPWLLWPRWWRGMRGAEVGDSGQRLALAGLLVAFVVFSAISGKRWQYLLPEYLFIALLMARALADAPAPRRWSLAVPALTLALLGAAALGAAPLLVARLELPHAGPALALGGLLALACGAALLLRRPADVRDEVRRIAAATVVATSALLAGVVLAMREPYDMHEVAARLAQFEREGRPVALNVDNHGQWALAGRLRRPLQELPTEQIPAWLAAHPQGRALFVYRREEQLPPGLQVEYTRPYRGAKLAILAQP</sequence>
<dbReference type="Pfam" id="PF13231">
    <property type="entry name" value="PMT_2"/>
    <property type="match status" value="1"/>
</dbReference>
<dbReference type="AlphaFoldDB" id="A0A848FE91"/>
<feature type="transmembrane region" description="Helical" evidence="8">
    <location>
        <begin position="140"/>
        <end position="158"/>
    </location>
</feature>
<dbReference type="InterPro" id="IPR038731">
    <property type="entry name" value="RgtA/B/C-like"/>
</dbReference>
<evidence type="ECO:0000313" key="10">
    <source>
        <dbReference type="EMBL" id="NML16593.1"/>
    </source>
</evidence>
<dbReference type="GO" id="GO:0009103">
    <property type="term" value="P:lipopolysaccharide biosynthetic process"/>
    <property type="evidence" value="ECO:0007669"/>
    <property type="project" value="TreeGrafter"/>
</dbReference>
<comment type="caution">
    <text evidence="10">The sequence shown here is derived from an EMBL/GenBank/DDBJ whole genome shotgun (WGS) entry which is preliminary data.</text>
</comment>
<dbReference type="GO" id="GO:0010041">
    <property type="term" value="P:response to iron(III) ion"/>
    <property type="evidence" value="ECO:0007669"/>
    <property type="project" value="TreeGrafter"/>
</dbReference>
<dbReference type="GO" id="GO:0016763">
    <property type="term" value="F:pentosyltransferase activity"/>
    <property type="evidence" value="ECO:0007669"/>
    <property type="project" value="TreeGrafter"/>
</dbReference>
<name>A0A848FE91_9BURK</name>
<protein>
    <submittedName>
        <fullName evidence="10">Glycosyltransferase family 39 protein</fullName>
    </submittedName>
</protein>
<reference evidence="10 11" key="1">
    <citation type="submission" date="2020-04" db="EMBL/GenBank/DDBJ databases">
        <title>Azohydromonas sp. isolated from soil.</title>
        <authorList>
            <person name="Dahal R.H."/>
        </authorList>
    </citation>
    <scope>NUCLEOTIDE SEQUENCE [LARGE SCALE GENOMIC DNA]</scope>
    <source>
        <strain evidence="10 11">G-1-1-14</strain>
    </source>
</reference>
<feature type="transmembrane region" description="Helical" evidence="8">
    <location>
        <begin position="349"/>
        <end position="370"/>
    </location>
</feature>
<dbReference type="GO" id="GO:0005886">
    <property type="term" value="C:plasma membrane"/>
    <property type="evidence" value="ECO:0007669"/>
    <property type="project" value="UniProtKB-SubCell"/>
</dbReference>
<feature type="domain" description="Glycosyltransferase RgtA/B/C/D-like" evidence="9">
    <location>
        <begin position="63"/>
        <end position="197"/>
    </location>
</feature>
<evidence type="ECO:0000256" key="5">
    <source>
        <dbReference type="ARBA" id="ARBA00022692"/>
    </source>
</evidence>
<evidence type="ECO:0000259" key="9">
    <source>
        <dbReference type="Pfam" id="PF13231"/>
    </source>
</evidence>
<accession>A0A848FE91</accession>
<feature type="transmembrane region" description="Helical" evidence="8">
    <location>
        <begin position="164"/>
        <end position="188"/>
    </location>
</feature>
<dbReference type="PANTHER" id="PTHR33908">
    <property type="entry name" value="MANNOSYLTRANSFERASE YKCB-RELATED"/>
    <property type="match status" value="1"/>
</dbReference>
<feature type="transmembrane region" description="Helical" evidence="8">
    <location>
        <begin position="376"/>
        <end position="397"/>
    </location>
</feature>
<comment type="subcellular location">
    <subcellularLocation>
        <location evidence="1">Cell membrane</location>
        <topology evidence="1">Multi-pass membrane protein</topology>
    </subcellularLocation>
</comment>
<keyword evidence="5 8" id="KW-0812">Transmembrane</keyword>
<evidence type="ECO:0000313" key="11">
    <source>
        <dbReference type="Proteomes" id="UP000574067"/>
    </source>
</evidence>
<evidence type="ECO:0000256" key="4">
    <source>
        <dbReference type="ARBA" id="ARBA00022679"/>
    </source>
</evidence>
<keyword evidence="4 10" id="KW-0808">Transferase</keyword>
<organism evidence="10 11">
    <name type="scientific">Azohydromonas caseinilytica</name>
    <dbReference type="NCBI Taxonomy" id="2728836"/>
    <lineage>
        <taxon>Bacteria</taxon>
        <taxon>Pseudomonadati</taxon>
        <taxon>Pseudomonadota</taxon>
        <taxon>Betaproteobacteria</taxon>
        <taxon>Burkholderiales</taxon>
        <taxon>Sphaerotilaceae</taxon>
        <taxon>Azohydromonas</taxon>
    </lineage>
</organism>
<proteinExistence type="predicted"/>
<keyword evidence="11" id="KW-1185">Reference proteome</keyword>
<dbReference type="GO" id="GO:0000030">
    <property type="term" value="F:mannosyltransferase activity"/>
    <property type="evidence" value="ECO:0007669"/>
    <property type="project" value="InterPro"/>
</dbReference>
<evidence type="ECO:0000256" key="6">
    <source>
        <dbReference type="ARBA" id="ARBA00022989"/>
    </source>
</evidence>
<dbReference type="PANTHER" id="PTHR33908:SF3">
    <property type="entry name" value="UNDECAPRENYL PHOSPHATE-ALPHA-4-AMINO-4-DEOXY-L-ARABINOSE ARABINOSYL TRANSFERASE"/>
    <property type="match status" value="1"/>
</dbReference>